<reference evidence="2" key="1">
    <citation type="journal article" date="2012" name="PLoS Genet.">
        <title>The genomes of the fungal plant pathogens Cladosporium fulvum and Dothistroma septosporum reveal adaptation to different hosts and lifestyles but also signatures of common ancestry.</title>
        <authorList>
            <person name="de Wit P.J.G.M."/>
            <person name="van der Burgt A."/>
            <person name="Oekmen B."/>
            <person name="Stergiopoulos I."/>
            <person name="Abd-Elsalam K.A."/>
            <person name="Aerts A.L."/>
            <person name="Bahkali A.H."/>
            <person name="Beenen H.G."/>
            <person name="Chettri P."/>
            <person name="Cox M.P."/>
            <person name="Datema E."/>
            <person name="de Vries R.P."/>
            <person name="Dhillon B."/>
            <person name="Ganley A.R."/>
            <person name="Griffiths S.A."/>
            <person name="Guo Y."/>
            <person name="Hamelin R.C."/>
            <person name="Henrissat B."/>
            <person name="Kabir M.S."/>
            <person name="Jashni M.K."/>
            <person name="Kema G."/>
            <person name="Klaubauf S."/>
            <person name="Lapidus A."/>
            <person name="Levasseur A."/>
            <person name="Lindquist E."/>
            <person name="Mehrabi R."/>
            <person name="Ohm R.A."/>
            <person name="Owen T.J."/>
            <person name="Salamov A."/>
            <person name="Schwelm A."/>
            <person name="Schijlen E."/>
            <person name="Sun H."/>
            <person name="van den Burg H.A."/>
            <person name="van Ham R.C.H.J."/>
            <person name="Zhang S."/>
            <person name="Goodwin S.B."/>
            <person name="Grigoriev I.V."/>
            <person name="Collemare J."/>
            <person name="Bradshaw R.E."/>
        </authorList>
    </citation>
    <scope>NUCLEOTIDE SEQUENCE [LARGE SCALE GENOMIC DNA]</scope>
    <source>
        <strain evidence="2">NZE10 / CBS 128990</strain>
    </source>
</reference>
<evidence type="ECO:0000313" key="1">
    <source>
        <dbReference type="EMBL" id="EME45561.1"/>
    </source>
</evidence>
<dbReference type="HOGENOM" id="CLU_1245322_0_0_1"/>
<reference evidence="1 2" key="2">
    <citation type="journal article" date="2012" name="PLoS Pathog.">
        <title>Diverse lifestyles and strategies of plant pathogenesis encoded in the genomes of eighteen Dothideomycetes fungi.</title>
        <authorList>
            <person name="Ohm R.A."/>
            <person name="Feau N."/>
            <person name="Henrissat B."/>
            <person name="Schoch C.L."/>
            <person name="Horwitz B.A."/>
            <person name="Barry K.W."/>
            <person name="Condon B.J."/>
            <person name="Copeland A.C."/>
            <person name="Dhillon B."/>
            <person name="Glaser F."/>
            <person name="Hesse C.N."/>
            <person name="Kosti I."/>
            <person name="LaButti K."/>
            <person name="Lindquist E.A."/>
            <person name="Lucas S."/>
            <person name="Salamov A.A."/>
            <person name="Bradshaw R.E."/>
            <person name="Ciuffetti L."/>
            <person name="Hamelin R.C."/>
            <person name="Kema G.H.J."/>
            <person name="Lawrence C."/>
            <person name="Scott J.A."/>
            <person name="Spatafora J.W."/>
            <person name="Turgeon B.G."/>
            <person name="de Wit P.J.G.M."/>
            <person name="Zhong S."/>
            <person name="Goodwin S.B."/>
            <person name="Grigoriev I.V."/>
        </authorList>
    </citation>
    <scope>NUCLEOTIDE SEQUENCE [LARGE SCALE GENOMIC DNA]</scope>
    <source>
        <strain evidence="2">NZE10 / CBS 128990</strain>
    </source>
</reference>
<accession>N1PQ54</accession>
<dbReference type="OrthoDB" id="47007at2759"/>
<keyword evidence="2" id="KW-1185">Reference proteome</keyword>
<dbReference type="AlphaFoldDB" id="N1PQ54"/>
<gene>
    <name evidence="1" type="ORF">DOTSEDRAFT_23567</name>
</gene>
<proteinExistence type="predicted"/>
<dbReference type="Proteomes" id="UP000016933">
    <property type="component" value="Unassembled WGS sequence"/>
</dbReference>
<sequence length="222" mass="25087">MAPKHSRYGDTKLVKRPAKVTCMTRALSLVASEGSNTTVRAPIERESKATAIGKQPRIAQEAMDQYFLPRARERLEEDEEDEDEDGATNDGGFTDIVWSHKPNEFAITATYRGETCIGNRRHKAHRPMQIEVNTGIWVEQLIDDDLNPRTYWDGTFNSALDWSLKLLDAIADFADVCADQTVLNTALWGQLIPRMEDDEHDSLPQIRPSEARAAQTEVERLC</sequence>
<dbReference type="EMBL" id="KB446538">
    <property type="protein sequence ID" value="EME45561.1"/>
    <property type="molecule type" value="Genomic_DNA"/>
</dbReference>
<organism evidence="1 2">
    <name type="scientific">Dothistroma septosporum (strain NZE10 / CBS 128990)</name>
    <name type="common">Red band needle blight fungus</name>
    <name type="synonym">Mycosphaerella pini</name>
    <dbReference type="NCBI Taxonomy" id="675120"/>
    <lineage>
        <taxon>Eukaryota</taxon>
        <taxon>Fungi</taxon>
        <taxon>Dikarya</taxon>
        <taxon>Ascomycota</taxon>
        <taxon>Pezizomycotina</taxon>
        <taxon>Dothideomycetes</taxon>
        <taxon>Dothideomycetidae</taxon>
        <taxon>Mycosphaerellales</taxon>
        <taxon>Mycosphaerellaceae</taxon>
        <taxon>Dothistroma</taxon>
    </lineage>
</organism>
<evidence type="ECO:0000313" key="2">
    <source>
        <dbReference type="Proteomes" id="UP000016933"/>
    </source>
</evidence>
<name>N1PQ54_DOTSN</name>
<protein>
    <submittedName>
        <fullName evidence="1">Uncharacterized protein</fullName>
    </submittedName>
</protein>